<evidence type="ECO:0000256" key="5">
    <source>
        <dbReference type="PROSITE-ProRule" id="PRU00042"/>
    </source>
</evidence>
<keyword evidence="1" id="KW-0479">Metal-binding</keyword>
<reference evidence="7 8" key="1">
    <citation type="submission" date="2023-01" db="EMBL/GenBank/DDBJ databases">
        <authorList>
            <person name="Whitehead M."/>
        </authorList>
    </citation>
    <scope>NUCLEOTIDE SEQUENCE [LARGE SCALE GENOMIC DNA]</scope>
</reference>
<gene>
    <name evidence="7" type="ORF">MEUPH1_LOCUS29960</name>
</gene>
<protein>
    <recommendedName>
        <fullName evidence="6">C2H2-type domain-containing protein</fullName>
    </recommendedName>
</protein>
<dbReference type="AlphaFoldDB" id="A0AAV0YAU6"/>
<dbReference type="GO" id="GO:0045944">
    <property type="term" value="P:positive regulation of transcription by RNA polymerase II"/>
    <property type="evidence" value="ECO:0007669"/>
    <property type="project" value="TreeGrafter"/>
</dbReference>
<dbReference type="Pfam" id="PF00096">
    <property type="entry name" value="zf-C2H2"/>
    <property type="match status" value="2"/>
</dbReference>
<comment type="caution">
    <text evidence="7">The sequence shown here is derived from an EMBL/GenBank/DDBJ whole genome shotgun (WGS) entry which is preliminary data.</text>
</comment>
<dbReference type="InterPro" id="IPR036236">
    <property type="entry name" value="Znf_C2H2_sf"/>
</dbReference>
<evidence type="ECO:0000259" key="6">
    <source>
        <dbReference type="PROSITE" id="PS50157"/>
    </source>
</evidence>
<keyword evidence="2" id="KW-0677">Repeat</keyword>
<evidence type="ECO:0000256" key="4">
    <source>
        <dbReference type="ARBA" id="ARBA00022833"/>
    </source>
</evidence>
<dbReference type="PANTHER" id="PTHR24403">
    <property type="entry name" value="ZINC FINGER PROTEIN"/>
    <property type="match status" value="1"/>
</dbReference>
<feature type="domain" description="C2H2-type" evidence="6">
    <location>
        <begin position="2"/>
        <end position="29"/>
    </location>
</feature>
<dbReference type="Gene3D" id="3.30.160.60">
    <property type="entry name" value="Classic Zinc Finger"/>
    <property type="match status" value="1"/>
</dbReference>
<keyword evidence="3 5" id="KW-0863">Zinc-finger</keyword>
<keyword evidence="4" id="KW-0862">Zinc</keyword>
<dbReference type="InterPro" id="IPR013087">
    <property type="entry name" value="Znf_C2H2_type"/>
</dbReference>
<dbReference type="EMBL" id="CARXXK010001526">
    <property type="protein sequence ID" value="CAI6376611.1"/>
    <property type="molecule type" value="Genomic_DNA"/>
</dbReference>
<dbReference type="GO" id="GO:0005634">
    <property type="term" value="C:nucleus"/>
    <property type="evidence" value="ECO:0007669"/>
    <property type="project" value="TreeGrafter"/>
</dbReference>
<dbReference type="PROSITE" id="PS50157">
    <property type="entry name" value="ZINC_FINGER_C2H2_2"/>
    <property type="match status" value="2"/>
</dbReference>
<evidence type="ECO:0000313" key="7">
    <source>
        <dbReference type="EMBL" id="CAI6376611.1"/>
    </source>
</evidence>
<dbReference type="PROSITE" id="PS00028">
    <property type="entry name" value="ZINC_FINGER_C2H2_1"/>
    <property type="match status" value="2"/>
</dbReference>
<evidence type="ECO:0000256" key="1">
    <source>
        <dbReference type="ARBA" id="ARBA00022723"/>
    </source>
</evidence>
<sequence>MFKCVQCPSVFNGKRNLVAHQKKHAGVRFPCTVCPSTFSSNSSLNRHQKNAHGIVNVPTHLRPIPAAQMVQPTASITTPQIFVPDVPTAGGSNAISEDDLLCVINEDNDTG</sequence>
<organism evidence="7 8">
    <name type="scientific">Macrosiphum euphorbiae</name>
    <name type="common">potato aphid</name>
    <dbReference type="NCBI Taxonomy" id="13131"/>
    <lineage>
        <taxon>Eukaryota</taxon>
        <taxon>Metazoa</taxon>
        <taxon>Ecdysozoa</taxon>
        <taxon>Arthropoda</taxon>
        <taxon>Hexapoda</taxon>
        <taxon>Insecta</taxon>
        <taxon>Pterygota</taxon>
        <taxon>Neoptera</taxon>
        <taxon>Paraneoptera</taxon>
        <taxon>Hemiptera</taxon>
        <taxon>Sternorrhyncha</taxon>
        <taxon>Aphidomorpha</taxon>
        <taxon>Aphidoidea</taxon>
        <taxon>Aphididae</taxon>
        <taxon>Macrosiphini</taxon>
        <taxon>Macrosiphum</taxon>
    </lineage>
</organism>
<name>A0AAV0YAU6_9HEMI</name>
<proteinExistence type="predicted"/>
<dbReference type="SUPFAM" id="SSF57667">
    <property type="entry name" value="beta-beta-alpha zinc fingers"/>
    <property type="match status" value="1"/>
</dbReference>
<evidence type="ECO:0000256" key="2">
    <source>
        <dbReference type="ARBA" id="ARBA00022737"/>
    </source>
</evidence>
<evidence type="ECO:0000313" key="8">
    <source>
        <dbReference type="Proteomes" id="UP001160148"/>
    </source>
</evidence>
<feature type="domain" description="C2H2-type" evidence="6">
    <location>
        <begin position="29"/>
        <end position="52"/>
    </location>
</feature>
<keyword evidence="8" id="KW-1185">Reference proteome</keyword>
<dbReference type="GO" id="GO:0008270">
    <property type="term" value="F:zinc ion binding"/>
    <property type="evidence" value="ECO:0007669"/>
    <property type="project" value="UniProtKB-KW"/>
</dbReference>
<evidence type="ECO:0000256" key="3">
    <source>
        <dbReference type="ARBA" id="ARBA00022771"/>
    </source>
</evidence>
<dbReference type="InterPro" id="IPR050688">
    <property type="entry name" value="Zinc_finger/UBP_domain"/>
</dbReference>
<dbReference type="SMART" id="SM00355">
    <property type="entry name" value="ZnF_C2H2"/>
    <property type="match status" value="2"/>
</dbReference>
<dbReference type="Proteomes" id="UP001160148">
    <property type="component" value="Unassembled WGS sequence"/>
</dbReference>
<dbReference type="PANTHER" id="PTHR24403:SF67">
    <property type="entry name" value="FI01116P-RELATED"/>
    <property type="match status" value="1"/>
</dbReference>
<accession>A0AAV0YAU6</accession>